<keyword evidence="3" id="KW-1185">Reference proteome</keyword>
<proteinExistence type="predicted"/>
<keyword evidence="1" id="KW-0472">Membrane</keyword>
<organism evidence="2 3">
    <name type="scientific">Amycolatopsis panacis</name>
    <dbReference type="NCBI Taxonomy" id="2340917"/>
    <lineage>
        <taxon>Bacteria</taxon>
        <taxon>Bacillati</taxon>
        <taxon>Actinomycetota</taxon>
        <taxon>Actinomycetes</taxon>
        <taxon>Pseudonocardiales</taxon>
        <taxon>Pseudonocardiaceae</taxon>
        <taxon>Amycolatopsis</taxon>
    </lineage>
</organism>
<keyword evidence="1" id="KW-0812">Transmembrane</keyword>
<reference evidence="2 3" key="1">
    <citation type="submission" date="2018-09" db="EMBL/GenBank/DDBJ databases">
        <title>YIM PH 21725 draft genome.</title>
        <authorList>
            <person name="Miao C."/>
        </authorList>
    </citation>
    <scope>NUCLEOTIDE SEQUENCE [LARGE SCALE GENOMIC DNA]</scope>
    <source>
        <strain evidence="3">YIM PH21725</strain>
    </source>
</reference>
<feature type="transmembrane region" description="Helical" evidence="1">
    <location>
        <begin position="131"/>
        <end position="156"/>
    </location>
</feature>
<evidence type="ECO:0000256" key="1">
    <source>
        <dbReference type="SAM" id="Phobius"/>
    </source>
</evidence>
<name>A0A419I1M0_9PSEU</name>
<dbReference type="NCBIfam" id="NF041646">
    <property type="entry name" value="VC0807_fam"/>
    <property type="match status" value="1"/>
</dbReference>
<keyword evidence="1" id="KW-1133">Transmembrane helix</keyword>
<gene>
    <name evidence="2" type="ORF">D5S19_19670</name>
</gene>
<comment type="caution">
    <text evidence="2">The sequence shown here is derived from an EMBL/GenBank/DDBJ whole genome shotgun (WGS) entry which is preliminary data.</text>
</comment>
<dbReference type="EMBL" id="QZFV01000095">
    <property type="protein sequence ID" value="RJQ83568.1"/>
    <property type="molecule type" value="Genomic_DNA"/>
</dbReference>
<evidence type="ECO:0000313" key="2">
    <source>
        <dbReference type="EMBL" id="RJQ83568.1"/>
    </source>
</evidence>
<sequence length="191" mass="19650">MAPSLVVNAVVPLALYLVLRTPVGEVPALAIGASVPLLVTVGELAVRRRIDPIGVVSIAGFTVLLVVLVLSGGSELVLKLRDTLLTGPVGIVFLGSALIGKPLLPVLMRFAGKRGAESEGRLTGAARQRALTVLTALIGGMLVLHALVILMLALLLPTATFLTVSQPAGWAVAGLGVLVCLAYRNRARATA</sequence>
<evidence type="ECO:0000313" key="3">
    <source>
        <dbReference type="Proteomes" id="UP000285112"/>
    </source>
</evidence>
<protein>
    <submittedName>
        <fullName evidence="2">Uncharacterized protein</fullName>
    </submittedName>
</protein>
<feature type="transmembrane region" description="Helical" evidence="1">
    <location>
        <begin position="53"/>
        <end position="71"/>
    </location>
</feature>
<dbReference type="Proteomes" id="UP000285112">
    <property type="component" value="Unassembled WGS sequence"/>
</dbReference>
<feature type="transmembrane region" description="Helical" evidence="1">
    <location>
        <begin position="91"/>
        <end position="110"/>
    </location>
</feature>
<dbReference type="AlphaFoldDB" id="A0A419I1M0"/>
<feature type="transmembrane region" description="Helical" evidence="1">
    <location>
        <begin position="26"/>
        <end position="46"/>
    </location>
</feature>
<feature type="transmembrane region" description="Helical" evidence="1">
    <location>
        <begin position="168"/>
        <end position="185"/>
    </location>
</feature>
<accession>A0A419I1M0</accession>